<dbReference type="PANTHER" id="PTHR43420">
    <property type="entry name" value="ACETYLTRANSFERASE"/>
    <property type="match status" value="1"/>
</dbReference>
<dbReference type="OrthoDB" id="9799092at2"/>
<dbReference type="Proteomes" id="UP000239576">
    <property type="component" value="Unassembled WGS sequence"/>
</dbReference>
<dbReference type="EMBL" id="PVWK01000094">
    <property type="protein sequence ID" value="PSB27367.1"/>
    <property type="molecule type" value="Genomic_DNA"/>
</dbReference>
<dbReference type="PANTHER" id="PTHR43420:SF12">
    <property type="entry name" value="N-ACETYLTRANSFERASE DOMAIN-CONTAINING PROTEIN"/>
    <property type="match status" value="1"/>
</dbReference>
<comment type="caution">
    <text evidence="4">The sequence shown here is derived from an EMBL/GenBank/DDBJ whole genome shotgun (WGS) entry which is preliminary data.</text>
</comment>
<sequence>MHPYADETDLPAIAHLINACEAFDKVDSSTSVDALRQEFAHPDLDTARNVCLWRKNDGTLVGLSALAISRSTETSSGCLNFHVHPGSRGTSIETQMVTWGEQQLRAVGEKSGRPLQLQAVSRVRQGDRPVLLERHGFIADRYFVQMSRSLAEPIPMPEFPAGFALRYIEGDHEAADWVAMFNETFIDHGNHHPMTVEQFSYGKDPAYNPTLDLIAIAPDRTFAAFCNASCREDNRRSGRNKGTITLLGTRRGFRKQGLGRAMLLSGLQRLKAIGAETALLRVDSDNPFGASRLYTSVGFSKLHTTVVYTKEVRHR</sequence>
<dbReference type="Gene3D" id="3.40.630.30">
    <property type="match status" value="1"/>
</dbReference>
<dbReference type="InterPro" id="IPR016181">
    <property type="entry name" value="Acyl_CoA_acyltransferase"/>
</dbReference>
<evidence type="ECO:0000313" key="4">
    <source>
        <dbReference type="EMBL" id="PSB27367.1"/>
    </source>
</evidence>
<evidence type="ECO:0000256" key="1">
    <source>
        <dbReference type="ARBA" id="ARBA00022679"/>
    </source>
</evidence>
<dbReference type="InterPro" id="IPR000182">
    <property type="entry name" value="GNAT_dom"/>
</dbReference>
<dbReference type="PROSITE" id="PS51186">
    <property type="entry name" value="GNAT"/>
    <property type="match status" value="1"/>
</dbReference>
<accession>A0A2T1E3Q2</accession>
<reference evidence="5" key="1">
    <citation type="submission" date="2018-02" db="EMBL/GenBank/DDBJ databases">
        <authorList>
            <person name="Moore K."/>
            <person name="Momper L."/>
        </authorList>
    </citation>
    <scope>NUCLEOTIDE SEQUENCE [LARGE SCALE GENOMIC DNA]</scope>
    <source>
        <strain evidence="5">ULC18</strain>
    </source>
</reference>
<dbReference type="AlphaFoldDB" id="A0A2T1E3Q2"/>
<feature type="domain" description="N-acetyltransferase" evidence="3">
    <location>
        <begin position="163"/>
        <end position="315"/>
    </location>
</feature>
<protein>
    <submittedName>
        <fullName evidence="4">GNAT family N-acetyltransferase</fullName>
    </submittedName>
</protein>
<dbReference type="SUPFAM" id="SSF55729">
    <property type="entry name" value="Acyl-CoA N-acyltransferases (Nat)"/>
    <property type="match status" value="2"/>
</dbReference>
<reference evidence="4 5" key="2">
    <citation type="submission" date="2018-03" db="EMBL/GenBank/DDBJ databases">
        <title>The ancient ancestry and fast evolution of plastids.</title>
        <authorList>
            <person name="Moore K.R."/>
            <person name="Magnabosco C."/>
            <person name="Momper L."/>
            <person name="Gold D.A."/>
            <person name="Bosak T."/>
            <person name="Fournier G.P."/>
        </authorList>
    </citation>
    <scope>NUCLEOTIDE SEQUENCE [LARGE SCALE GENOMIC DNA]</scope>
    <source>
        <strain evidence="4 5">ULC18</strain>
    </source>
</reference>
<evidence type="ECO:0000256" key="2">
    <source>
        <dbReference type="ARBA" id="ARBA00023315"/>
    </source>
</evidence>
<name>A0A2T1E3Q2_9CYAN</name>
<keyword evidence="2" id="KW-0012">Acyltransferase</keyword>
<evidence type="ECO:0000259" key="3">
    <source>
        <dbReference type="PROSITE" id="PS51186"/>
    </source>
</evidence>
<dbReference type="InterPro" id="IPR050680">
    <property type="entry name" value="YpeA/RimI_acetyltransf"/>
</dbReference>
<organism evidence="4 5">
    <name type="scientific">Stenomitos frigidus ULC18</name>
    <dbReference type="NCBI Taxonomy" id="2107698"/>
    <lineage>
        <taxon>Bacteria</taxon>
        <taxon>Bacillati</taxon>
        <taxon>Cyanobacteriota</taxon>
        <taxon>Cyanophyceae</taxon>
        <taxon>Leptolyngbyales</taxon>
        <taxon>Leptolyngbyaceae</taxon>
        <taxon>Stenomitos</taxon>
    </lineage>
</organism>
<dbReference type="GO" id="GO:0016747">
    <property type="term" value="F:acyltransferase activity, transferring groups other than amino-acyl groups"/>
    <property type="evidence" value="ECO:0007669"/>
    <property type="project" value="InterPro"/>
</dbReference>
<proteinExistence type="predicted"/>
<dbReference type="CDD" id="cd04301">
    <property type="entry name" value="NAT_SF"/>
    <property type="match status" value="1"/>
</dbReference>
<keyword evidence="1 4" id="KW-0808">Transferase</keyword>
<gene>
    <name evidence="4" type="ORF">C7B82_16580</name>
</gene>
<dbReference type="Pfam" id="PF00583">
    <property type="entry name" value="Acetyltransf_1"/>
    <property type="match status" value="1"/>
</dbReference>
<evidence type="ECO:0000313" key="5">
    <source>
        <dbReference type="Proteomes" id="UP000239576"/>
    </source>
</evidence>
<keyword evidence="5" id="KW-1185">Reference proteome</keyword>